<dbReference type="Proteomes" id="UP001233264">
    <property type="component" value="Plasmid pSkuCCBAU71714b"/>
</dbReference>
<organism evidence="1 2">
    <name type="scientific">Sinorhizobium kummerowiae</name>
    <dbReference type="NCBI Taxonomy" id="158892"/>
    <lineage>
        <taxon>Bacteria</taxon>
        <taxon>Pseudomonadati</taxon>
        <taxon>Pseudomonadota</taxon>
        <taxon>Alphaproteobacteria</taxon>
        <taxon>Hyphomicrobiales</taxon>
        <taxon>Rhizobiaceae</taxon>
        <taxon>Sinorhizobium/Ensifer group</taxon>
        <taxon>Sinorhizobium</taxon>
    </lineage>
</organism>
<evidence type="ECO:0000313" key="1">
    <source>
        <dbReference type="EMBL" id="WHS92116.1"/>
    </source>
</evidence>
<dbReference type="Pfam" id="PF03592">
    <property type="entry name" value="Terminase_2"/>
    <property type="match status" value="1"/>
</dbReference>
<dbReference type="EMBL" id="CP120364">
    <property type="protein sequence ID" value="WHS92116.1"/>
    <property type="molecule type" value="Genomic_DNA"/>
</dbReference>
<protein>
    <submittedName>
        <fullName evidence="1">Terminase</fullName>
    </submittedName>
</protein>
<accession>A0ABY8T2N8</accession>
<geneLocation type="plasmid" evidence="1 2">
    <name>pSkuCCBAU71714b</name>
</geneLocation>
<dbReference type="InterPro" id="IPR005335">
    <property type="entry name" value="Terminase_ssu"/>
</dbReference>
<sequence length="91" mass="10018">MKDRVAEIQGKGALKAEATVDRVLKELSRVGFSDLCRVFDANGRLLRPEGWDDDTAAAVASVEVVTGNIGDREVEHVHKIKVWDKCLGEAR</sequence>
<dbReference type="RefSeq" id="WP_234708667.1">
    <property type="nucleotide sequence ID" value="NZ_CP120364.1"/>
</dbReference>
<proteinExistence type="predicted"/>
<keyword evidence="2" id="KW-1185">Reference proteome</keyword>
<evidence type="ECO:0000313" key="2">
    <source>
        <dbReference type="Proteomes" id="UP001233264"/>
    </source>
</evidence>
<reference evidence="1 2" key="1">
    <citation type="submission" date="2023-03" db="EMBL/GenBank/DDBJ databases">
        <authorList>
            <person name="Menendez E."/>
            <person name="Kaur S."/>
            <person name="Flores-Felix J.D."/>
            <person name="diCenzo G.C."/>
            <person name="Peix A."/>
            <person name="Velazquez E."/>
        </authorList>
    </citation>
    <scope>NUCLEOTIDE SEQUENCE [LARGE SCALE GENOMIC DNA]</scope>
    <source>
        <strain evidence="1 2">CCBAU 71714</strain>
        <plasmid evidence="1 2">pSkuCCBAU71714b</plasmid>
    </source>
</reference>
<keyword evidence="1" id="KW-0614">Plasmid</keyword>
<gene>
    <name evidence="1" type="ORF">PZL22_001277</name>
</gene>
<name>A0ABY8T2N8_9HYPH</name>